<dbReference type="EnsemblMetazoa" id="PHUM170230-RA">
    <property type="protein sequence ID" value="PHUM170230-PA"/>
    <property type="gene ID" value="PHUM170230"/>
</dbReference>
<keyword evidence="1" id="KW-0472">Membrane</keyword>
<sequence length="83" mass="9555">MHVRGSYFNKMAEGTINMIFWFLVLVFLSYWIACMCFIPYLIVSIFVPCVPDLKVISDMLLKGLSFPYICSDNMVNRRGLTCG</sequence>
<organism>
    <name type="scientific">Pediculus humanus subsp. corporis</name>
    <name type="common">Body louse</name>
    <dbReference type="NCBI Taxonomy" id="121224"/>
    <lineage>
        <taxon>Eukaryota</taxon>
        <taxon>Metazoa</taxon>
        <taxon>Ecdysozoa</taxon>
        <taxon>Arthropoda</taxon>
        <taxon>Hexapoda</taxon>
        <taxon>Insecta</taxon>
        <taxon>Pterygota</taxon>
        <taxon>Neoptera</taxon>
        <taxon>Paraneoptera</taxon>
        <taxon>Psocodea</taxon>
        <taxon>Troctomorpha</taxon>
        <taxon>Phthiraptera</taxon>
        <taxon>Anoplura</taxon>
        <taxon>Pediculidae</taxon>
        <taxon>Pediculus</taxon>
    </lineage>
</organism>
<feature type="transmembrane region" description="Helical" evidence="1">
    <location>
        <begin position="20"/>
        <end position="47"/>
    </location>
</feature>
<accession>E0VG08</accession>
<dbReference type="InParanoid" id="E0VG08"/>
<keyword evidence="4" id="KW-1185">Reference proteome</keyword>
<dbReference type="HOGENOM" id="CLU_185534_0_0_1"/>
<reference evidence="3" key="3">
    <citation type="submission" date="2020-05" db="UniProtKB">
        <authorList>
            <consortium name="EnsemblMetazoa"/>
        </authorList>
    </citation>
    <scope>IDENTIFICATION</scope>
    <source>
        <strain evidence="3">USDA</strain>
    </source>
</reference>
<dbReference type="Proteomes" id="UP000009046">
    <property type="component" value="Unassembled WGS sequence"/>
</dbReference>
<gene>
    <name evidence="3" type="primary">8236707</name>
    <name evidence="2" type="ORF">Phum_PHUM170230</name>
</gene>
<evidence type="ECO:0000313" key="3">
    <source>
        <dbReference type="EnsemblMetazoa" id="PHUM170230-PA"/>
    </source>
</evidence>
<proteinExistence type="predicted"/>
<keyword evidence="1" id="KW-0812">Transmembrane</keyword>
<dbReference type="GeneID" id="8236707"/>
<dbReference type="AlphaFoldDB" id="E0VG08"/>
<reference evidence="2" key="2">
    <citation type="submission" date="2007-04" db="EMBL/GenBank/DDBJ databases">
        <title>The genome of the human body louse.</title>
        <authorList>
            <consortium name="The Human Body Louse Genome Consortium"/>
            <person name="Kirkness E."/>
            <person name="Walenz B."/>
            <person name="Hass B."/>
            <person name="Bruggner R."/>
            <person name="Strausberg R."/>
        </authorList>
    </citation>
    <scope>NUCLEOTIDE SEQUENCE</scope>
    <source>
        <strain evidence="2">USDA</strain>
    </source>
</reference>
<dbReference type="eggNOG" id="ENOG502R0SV">
    <property type="taxonomic scope" value="Eukaryota"/>
</dbReference>
<evidence type="ECO:0000313" key="4">
    <source>
        <dbReference type="Proteomes" id="UP000009046"/>
    </source>
</evidence>
<dbReference type="KEGG" id="phu:Phum_PHUM170230"/>
<reference evidence="2" key="1">
    <citation type="submission" date="2007-04" db="EMBL/GenBank/DDBJ databases">
        <title>Annotation of Pediculus humanus corporis strain USDA.</title>
        <authorList>
            <person name="Kirkness E."/>
            <person name="Hannick L."/>
            <person name="Hass B."/>
            <person name="Bruggner R."/>
            <person name="Lawson D."/>
            <person name="Bidwell S."/>
            <person name="Joardar V."/>
            <person name="Caler E."/>
            <person name="Walenz B."/>
            <person name="Inman J."/>
            <person name="Schobel S."/>
            <person name="Galinsky K."/>
            <person name="Amedeo P."/>
            <person name="Strausberg R."/>
        </authorList>
    </citation>
    <scope>NUCLEOTIDE SEQUENCE</scope>
    <source>
        <strain evidence="2">USDA</strain>
    </source>
</reference>
<dbReference type="EMBL" id="DS235129">
    <property type="protein sequence ID" value="EEB12314.1"/>
    <property type="molecule type" value="Genomic_DNA"/>
</dbReference>
<keyword evidence="1" id="KW-1133">Transmembrane helix</keyword>
<dbReference type="CTD" id="8236707"/>
<evidence type="ECO:0000256" key="1">
    <source>
        <dbReference type="SAM" id="Phobius"/>
    </source>
</evidence>
<dbReference type="VEuPathDB" id="VectorBase:PHUM170230"/>
<evidence type="ECO:0000313" key="2">
    <source>
        <dbReference type="EMBL" id="EEB12314.1"/>
    </source>
</evidence>
<dbReference type="PANTHER" id="PTHR39948">
    <property type="entry name" value="GEO11419P1"/>
    <property type="match status" value="1"/>
</dbReference>
<dbReference type="OrthoDB" id="8912589at2759"/>
<name>E0VG08_PEDHC</name>
<dbReference type="PANTHER" id="PTHR39948:SF1">
    <property type="entry name" value="GEO11419P1"/>
    <property type="match status" value="1"/>
</dbReference>
<dbReference type="EMBL" id="AAZO01001978">
    <property type="status" value="NOT_ANNOTATED_CDS"/>
    <property type="molecule type" value="Genomic_DNA"/>
</dbReference>
<dbReference type="OMA" id="CSWLWSI"/>
<dbReference type="RefSeq" id="XP_002425052.1">
    <property type="nucleotide sequence ID" value="XM_002425007.1"/>
</dbReference>
<protein>
    <submittedName>
        <fullName evidence="2 3">Uncharacterized protein</fullName>
    </submittedName>
</protein>